<protein>
    <submittedName>
        <fullName evidence="2">Uncharacterized protein</fullName>
    </submittedName>
</protein>
<accession>A0A7R9GV17</accession>
<feature type="region of interest" description="Disordered" evidence="1">
    <location>
        <begin position="348"/>
        <end position="413"/>
    </location>
</feature>
<feature type="region of interest" description="Disordered" evidence="1">
    <location>
        <begin position="106"/>
        <end position="178"/>
    </location>
</feature>
<feature type="compositionally biased region" description="Polar residues" evidence="1">
    <location>
        <begin position="1"/>
        <end position="19"/>
    </location>
</feature>
<feature type="compositionally biased region" description="Polar residues" evidence="1">
    <location>
        <begin position="516"/>
        <end position="527"/>
    </location>
</feature>
<organism evidence="2">
    <name type="scientific">Timema cristinae</name>
    <name type="common">Walking stick</name>
    <dbReference type="NCBI Taxonomy" id="61476"/>
    <lineage>
        <taxon>Eukaryota</taxon>
        <taxon>Metazoa</taxon>
        <taxon>Ecdysozoa</taxon>
        <taxon>Arthropoda</taxon>
        <taxon>Hexapoda</taxon>
        <taxon>Insecta</taxon>
        <taxon>Pterygota</taxon>
        <taxon>Neoptera</taxon>
        <taxon>Polyneoptera</taxon>
        <taxon>Phasmatodea</taxon>
        <taxon>Timematodea</taxon>
        <taxon>Timematoidea</taxon>
        <taxon>Timematidae</taxon>
        <taxon>Timema</taxon>
    </lineage>
</organism>
<name>A0A7R9GV17_TIMCR</name>
<feature type="region of interest" description="Disordered" evidence="1">
    <location>
        <begin position="46"/>
        <end position="68"/>
    </location>
</feature>
<dbReference type="EMBL" id="OC317775">
    <property type="protein sequence ID" value="CAD7399010.1"/>
    <property type="molecule type" value="Genomic_DNA"/>
</dbReference>
<sequence length="555" mass="61304">MTSSKSFLWSQVSAGNKDSSAPIDVLQASRDKAPISGSFLWKTQDLSCRRQDQQPAGSKSIHDSGQRVHTQIPKFHFYNRQGGNTSADIYDDVGCRQFRKAPEETYDDVGCRQVGKTPDDTYDDVGCRQLQDTDDDPGFEDEPETSPGDSPISRVEVTPSTRSSATSGLGSSSEHSLVAADHQGDPELYDEVCEDELTEAVNQKSLLINKSMLLFSRESPDQAGKRMMSFREDISSGLQDKTQDIAKRSSVKSLAERFEILSQGRGSTSALPKNTNNTIIKKTFLDHKHCIISSHNSQLRSSSSPPLSSPISGSLAYPEVRKPPSELLPKPHLQPFEFPIFRLPPLPGTPYLTPSRQDVHQGSDSGHSMPQSPSTPSASSSGSSSPTASPPLSPVPPTPPPLSTLPSRSSSRRNNFQPFLRVQEESSENVYELLRGSMELDVYSKEPLYQFYEETSQELAREYICRELESGVEYKPVVPLATTRAVMQQRTLWSQIPEVQESQVIDIHGTTSKARLTAHEPTTSNASALDPVNRKHNRHQPSFLVPKQHSNHSSK</sequence>
<proteinExistence type="predicted"/>
<evidence type="ECO:0000256" key="1">
    <source>
        <dbReference type="SAM" id="MobiDB-lite"/>
    </source>
</evidence>
<reference evidence="2" key="1">
    <citation type="submission" date="2020-11" db="EMBL/GenBank/DDBJ databases">
        <authorList>
            <person name="Tran Van P."/>
        </authorList>
    </citation>
    <scope>NUCLEOTIDE SEQUENCE</scope>
</reference>
<feature type="compositionally biased region" description="Pro residues" evidence="1">
    <location>
        <begin position="388"/>
        <end position="403"/>
    </location>
</feature>
<gene>
    <name evidence="2" type="ORF">TCEB3V08_LOCUS4773</name>
</gene>
<dbReference type="AlphaFoldDB" id="A0A7R9GV17"/>
<feature type="compositionally biased region" description="Low complexity" evidence="1">
    <location>
        <begin position="160"/>
        <end position="177"/>
    </location>
</feature>
<evidence type="ECO:0000313" key="2">
    <source>
        <dbReference type="EMBL" id="CAD7399010.1"/>
    </source>
</evidence>
<feature type="compositionally biased region" description="Acidic residues" evidence="1">
    <location>
        <begin position="132"/>
        <end position="144"/>
    </location>
</feature>
<feature type="compositionally biased region" description="Low complexity" evidence="1">
    <location>
        <begin position="368"/>
        <end position="387"/>
    </location>
</feature>
<feature type="region of interest" description="Disordered" evidence="1">
    <location>
        <begin position="295"/>
        <end position="328"/>
    </location>
</feature>
<feature type="compositionally biased region" description="Low complexity" evidence="1">
    <location>
        <begin position="295"/>
        <end position="315"/>
    </location>
</feature>
<feature type="region of interest" description="Disordered" evidence="1">
    <location>
        <begin position="516"/>
        <end position="555"/>
    </location>
</feature>
<feature type="region of interest" description="Disordered" evidence="1">
    <location>
        <begin position="1"/>
        <end position="20"/>
    </location>
</feature>